<feature type="compositionally biased region" description="Low complexity" evidence="2">
    <location>
        <begin position="286"/>
        <end position="329"/>
    </location>
</feature>
<keyword evidence="5" id="KW-1185">Reference proteome</keyword>
<keyword evidence="1" id="KW-0862">Zinc</keyword>
<evidence type="ECO:0000256" key="2">
    <source>
        <dbReference type="SAM" id="MobiDB-lite"/>
    </source>
</evidence>
<dbReference type="Proteomes" id="UP001231189">
    <property type="component" value="Unassembled WGS sequence"/>
</dbReference>
<evidence type="ECO:0000313" key="5">
    <source>
        <dbReference type="Proteomes" id="UP001231189"/>
    </source>
</evidence>
<feature type="compositionally biased region" description="Polar residues" evidence="2">
    <location>
        <begin position="257"/>
        <end position="275"/>
    </location>
</feature>
<evidence type="ECO:0000259" key="3">
    <source>
        <dbReference type="PROSITE" id="PS50158"/>
    </source>
</evidence>
<dbReference type="SUPFAM" id="SSF57756">
    <property type="entry name" value="Retrovirus zinc finger-like domains"/>
    <property type="match status" value="1"/>
</dbReference>
<feature type="region of interest" description="Disordered" evidence="2">
    <location>
        <begin position="442"/>
        <end position="472"/>
    </location>
</feature>
<organism evidence="4 5">
    <name type="scientific">Lolium multiflorum</name>
    <name type="common">Italian ryegrass</name>
    <name type="synonym">Lolium perenne subsp. multiflorum</name>
    <dbReference type="NCBI Taxonomy" id="4521"/>
    <lineage>
        <taxon>Eukaryota</taxon>
        <taxon>Viridiplantae</taxon>
        <taxon>Streptophyta</taxon>
        <taxon>Embryophyta</taxon>
        <taxon>Tracheophyta</taxon>
        <taxon>Spermatophyta</taxon>
        <taxon>Magnoliopsida</taxon>
        <taxon>Liliopsida</taxon>
        <taxon>Poales</taxon>
        <taxon>Poaceae</taxon>
        <taxon>BOP clade</taxon>
        <taxon>Pooideae</taxon>
        <taxon>Poodae</taxon>
        <taxon>Poeae</taxon>
        <taxon>Poeae Chloroplast Group 2 (Poeae type)</taxon>
        <taxon>Loliodinae</taxon>
        <taxon>Loliinae</taxon>
        <taxon>Lolium</taxon>
    </lineage>
</organism>
<evidence type="ECO:0000256" key="1">
    <source>
        <dbReference type="PROSITE-ProRule" id="PRU00047"/>
    </source>
</evidence>
<proteinExistence type="predicted"/>
<dbReference type="Pfam" id="PF03732">
    <property type="entry name" value="Retrotrans_gag"/>
    <property type="match status" value="1"/>
</dbReference>
<accession>A0AAD8S463</accession>
<dbReference type="Gene3D" id="4.10.60.10">
    <property type="entry name" value="Zinc finger, CCHC-type"/>
    <property type="match status" value="1"/>
</dbReference>
<comment type="caution">
    <text evidence="4">The sequence shown here is derived from an EMBL/GenBank/DDBJ whole genome shotgun (WGS) entry which is preliminary data.</text>
</comment>
<dbReference type="GO" id="GO:0008270">
    <property type="term" value="F:zinc ion binding"/>
    <property type="evidence" value="ECO:0007669"/>
    <property type="project" value="UniProtKB-KW"/>
</dbReference>
<evidence type="ECO:0000313" key="4">
    <source>
        <dbReference type="EMBL" id="KAK1644934.1"/>
    </source>
</evidence>
<dbReference type="InterPro" id="IPR036875">
    <property type="entry name" value="Znf_CCHC_sf"/>
</dbReference>
<dbReference type="Pfam" id="PF00098">
    <property type="entry name" value="zf-CCHC"/>
    <property type="match status" value="1"/>
</dbReference>
<feature type="region of interest" description="Disordered" evidence="2">
    <location>
        <begin position="257"/>
        <end position="340"/>
    </location>
</feature>
<reference evidence="4" key="1">
    <citation type="submission" date="2023-07" db="EMBL/GenBank/DDBJ databases">
        <title>A chromosome-level genome assembly of Lolium multiflorum.</title>
        <authorList>
            <person name="Chen Y."/>
            <person name="Copetti D."/>
            <person name="Kolliker R."/>
            <person name="Studer B."/>
        </authorList>
    </citation>
    <scope>NUCLEOTIDE SEQUENCE</scope>
    <source>
        <strain evidence="4">02402/16</strain>
        <tissue evidence="4">Leaf</tissue>
    </source>
</reference>
<dbReference type="InterPro" id="IPR001878">
    <property type="entry name" value="Znf_CCHC"/>
</dbReference>
<dbReference type="PROSITE" id="PS50158">
    <property type="entry name" value="ZF_CCHC"/>
    <property type="match status" value="1"/>
</dbReference>
<name>A0AAD8S463_LOLMU</name>
<protein>
    <recommendedName>
        <fullName evidence="3">CCHC-type domain-containing protein</fullName>
    </recommendedName>
</protein>
<keyword evidence="1" id="KW-0479">Metal-binding</keyword>
<dbReference type="InterPro" id="IPR005162">
    <property type="entry name" value="Retrotrans_gag_dom"/>
</dbReference>
<keyword evidence="1" id="KW-0863">Zinc-finger</keyword>
<dbReference type="SMART" id="SM00343">
    <property type="entry name" value="ZnF_C2HC"/>
    <property type="match status" value="1"/>
</dbReference>
<dbReference type="GO" id="GO:0003676">
    <property type="term" value="F:nucleic acid binding"/>
    <property type="evidence" value="ECO:0007669"/>
    <property type="project" value="InterPro"/>
</dbReference>
<dbReference type="EMBL" id="JAUUTY010000004">
    <property type="protein sequence ID" value="KAK1644934.1"/>
    <property type="molecule type" value="Genomic_DNA"/>
</dbReference>
<feature type="compositionally biased region" description="Polar residues" evidence="2">
    <location>
        <begin position="449"/>
        <end position="458"/>
    </location>
</feature>
<feature type="compositionally biased region" description="Polar residues" evidence="2">
    <location>
        <begin position="330"/>
        <end position="340"/>
    </location>
</feature>
<feature type="region of interest" description="Disordered" evidence="2">
    <location>
        <begin position="374"/>
        <end position="394"/>
    </location>
</feature>
<gene>
    <name evidence="4" type="ORF">QYE76_062739</name>
</gene>
<sequence>MKYQWESYQLGSGGDPRFEKELKQLVDYLGHPYPEFFGIPLKAQLGEPPQWDVSTDLRRKLDAPLENNQGHGNHDHRELKNFQHTNPPVFNKTEEPLDADDWLQTMENNLEVAGVEAAEKVLFATHYLAGPTRAWWTSTRAMNAGQMMTWEDFKLKFSKYHVPQGLIKKMRDEFRELKQGRMSVVEYRDRFLTLSRYARMRPTPMRRERKDFERTTRRDAGCVGEHSVRDLEALVDSAIQMEGKLHQANENRKRRMMNQNGPHHTQKYRNNSSGGFTPRYNKPPAQNYRPNYTNNRNNNNTNNNISNQTNGKRSNNNNNHPNGNNNTNTAPVTGSNAVPVNPKGKSTVNCYECGVVGHFSNECPKKLARIAANTAAPAQQHRRFAGRRNQNNNNGRLYHMNATEAQEAPQTMPTADAVQLQRRSRGGAERLAADCVLLKLSLDHRSTRESSTTSNAADAQSRRSSGEPPTSD</sequence>
<feature type="domain" description="CCHC-type" evidence="3">
    <location>
        <begin position="350"/>
        <end position="365"/>
    </location>
</feature>
<dbReference type="AlphaFoldDB" id="A0AAD8S463"/>